<gene>
    <name evidence="1" type="ORF">E0946_03660</name>
</gene>
<evidence type="ECO:0000313" key="1">
    <source>
        <dbReference type="EMBL" id="TDF73279.1"/>
    </source>
</evidence>
<dbReference type="Proteomes" id="UP000294588">
    <property type="component" value="Unassembled WGS sequence"/>
</dbReference>
<comment type="caution">
    <text evidence="1">The sequence shown here is derived from an EMBL/GenBank/DDBJ whole genome shotgun (WGS) entry which is preliminary data.</text>
</comment>
<proteinExistence type="predicted"/>
<name>A0AC61QJJ1_9BACT</name>
<organism evidence="1 2">
    <name type="scientific">Candidatus Syntrophosphaera thermopropionivorans</name>
    <dbReference type="NCBI Taxonomy" id="2593015"/>
    <lineage>
        <taxon>Bacteria</taxon>
        <taxon>Pseudomonadati</taxon>
        <taxon>Candidatus Cloacimonadota</taxon>
        <taxon>Candidatus Cloacimonadia</taxon>
        <taxon>Candidatus Cloacimonadales</taxon>
        <taxon>Candidatus Cloacimonadaceae</taxon>
        <taxon>Candidatus Syntrophosphaera</taxon>
    </lineage>
</organism>
<evidence type="ECO:0000313" key="2">
    <source>
        <dbReference type="Proteomes" id="UP000294588"/>
    </source>
</evidence>
<protein>
    <submittedName>
        <fullName evidence="1">Radical SAM protein</fullName>
    </submittedName>
</protein>
<dbReference type="EMBL" id="SMOG01000007">
    <property type="protein sequence ID" value="TDF73279.1"/>
    <property type="molecule type" value="Genomic_DNA"/>
</dbReference>
<reference evidence="1" key="1">
    <citation type="submission" date="2019-03" db="EMBL/GenBank/DDBJ databases">
        <title>Candidatus Syntrophosphaera thermopropionivorans: a novel player in syntrophic propionate oxidation during anaerobic digestion.</title>
        <authorList>
            <person name="Dyksma S."/>
        </authorList>
    </citation>
    <scope>NUCLEOTIDE SEQUENCE</scope>
    <source>
        <strain evidence="1">W5</strain>
    </source>
</reference>
<accession>A0AC61QJJ1</accession>
<sequence>MIENKKEYEFNKFQDFAWRASYSYYYIYFKVYALKKGIPLKKLIQLKYPFKLPDLPKPPILSVNFTDACDLQCVYCNNPLFPYPRTMMSDEVFNCLLKNLKKAKINRVRIGGGELTLHPKCALMLKQLSG</sequence>
<keyword evidence="2" id="KW-1185">Reference proteome</keyword>